<organism evidence="8 9">
    <name type="scientific">Caballeronia telluris</name>
    <dbReference type="NCBI Taxonomy" id="326475"/>
    <lineage>
        <taxon>Bacteria</taxon>
        <taxon>Pseudomonadati</taxon>
        <taxon>Pseudomonadota</taxon>
        <taxon>Betaproteobacteria</taxon>
        <taxon>Burkholderiales</taxon>
        <taxon>Burkholderiaceae</taxon>
        <taxon>Caballeronia</taxon>
    </lineage>
</organism>
<evidence type="ECO:0000259" key="7">
    <source>
        <dbReference type="PROSITE" id="PS50893"/>
    </source>
</evidence>
<evidence type="ECO:0000256" key="1">
    <source>
        <dbReference type="ARBA" id="ARBA00005417"/>
    </source>
</evidence>
<accession>A0A158IY32</accession>
<dbReference type="EMBL" id="FCNZ02000013">
    <property type="protein sequence ID" value="SAL61508.1"/>
    <property type="molecule type" value="Genomic_DNA"/>
</dbReference>
<keyword evidence="2" id="KW-0813">Transport</keyword>
<comment type="caution">
    <text evidence="8">The sequence shown here is derived from an EMBL/GenBank/DDBJ whole genome shotgun (WGS) entry which is preliminary data.</text>
</comment>
<feature type="domain" description="ABC transporter" evidence="7">
    <location>
        <begin position="25"/>
        <end position="251"/>
    </location>
</feature>
<dbReference type="STRING" id="326475.AWB66_03550"/>
<reference evidence="8" key="1">
    <citation type="submission" date="2016-01" db="EMBL/GenBank/DDBJ databases">
        <authorList>
            <person name="Peeters Charlotte."/>
        </authorList>
    </citation>
    <scope>NUCLEOTIDE SEQUENCE</scope>
    <source>
        <strain evidence="8">LMG 22936</strain>
    </source>
</reference>
<keyword evidence="6" id="KW-0067">ATP-binding</keyword>
<protein>
    <submittedName>
        <fullName evidence="8">ABC transporter-like protein</fullName>
    </submittedName>
</protein>
<dbReference type="InterPro" id="IPR003439">
    <property type="entry name" value="ABC_transporter-like_ATP-bd"/>
</dbReference>
<evidence type="ECO:0000256" key="6">
    <source>
        <dbReference type="ARBA" id="ARBA00022840"/>
    </source>
</evidence>
<evidence type="ECO:0000256" key="5">
    <source>
        <dbReference type="ARBA" id="ARBA00022741"/>
    </source>
</evidence>
<proteinExistence type="inferred from homology"/>
<dbReference type="GO" id="GO:0016020">
    <property type="term" value="C:membrane"/>
    <property type="evidence" value="ECO:0007669"/>
    <property type="project" value="InterPro"/>
</dbReference>
<dbReference type="Proteomes" id="UP000054717">
    <property type="component" value="Unassembled WGS sequence"/>
</dbReference>
<name>A0A158IY32_9BURK</name>
<dbReference type="PANTHER" id="PTHR46743:SF2">
    <property type="entry name" value="TEICHOIC ACIDS EXPORT ATP-BINDING PROTEIN TAGH"/>
    <property type="match status" value="1"/>
</dbReference>
<dbReference type="InterPro" id="IPR050683">
    <property type="entry name" value="Bact_Polysacc_Export_ATP-bd"/>
</dbReference>
<gene>
    <name evidence="8" type="ORF">AWB66_03550</name>
</gene>
<dbReference type="GO" id="GO:0005524">
    <property type="term" value="F:ATP binding"/>
    <property type="evidence" value="ECO:0007669"/>
    <property type="project" value="UniProtKB-KW"/>
</dbReference>
<dbReference type="InterPro" id="IPR003593">
    <property type="entry name" value="AAA+_ATPase"/>
</dbReference>
<dbReference type="GO" id="GO:0140359">
    <property type="term" value="F:ABC-type transporter activity"/>
    <property type="evidence" value="ECO:0007669"/>
    <property type="project" value="InterPro"/>
</dbReference>
<evidence type="ECO:0000313" key="9">
    <source>
        <dbReference type="Proteomes" id="UP000054717"/>
    </source>
</evidence>
<evidence type="ECO:0000256" key="4">
    <source>
        <dbReference type="ARBA" id="ARBA00022519"/>
    </source>
</evidence>
<dbReference type="Pfam" id="PF00005">
    <property type="entry name" value="ABC_tran"/>
    <property type="match status" value="1"/>
</dbReference>
<dbReference type="GO" id="GO:0016887">
    <property type="term" value="F:ATP hydrolysis activity"/>
    <property type="evidence" value="ECO:0007669"/>
    <property type="project" value="InterPro"/>
</dbReference>
<dbReference type="CDD" id="cd03220">
    <property type="entry name" value="ABC_KpsT_Wzt"/>
    <property type="match status" value="1"/>
</dbReference>
<dbReference type="SUPFAM" id="SSF52540">
    <property type="entry name" value="P-loop containing nucleoside triphosphate hydrolases"/>
    <property type="match status" value="1"/>
</dbReference>
<keyword evidence="4" id="KW-0997">Cell inner membrane</keyword>
<evidence type="ECO:0000256" key="2">
    <source>
        <dbReference type="ARBA" id="ARBA00022448"/>
    </source>
</evidence>
<sequence length="251" mass="28045">MTQDLKISLRDVGVRFDVGARHESLRTTVVNALRRRRQGEKQERRVVHALKGITLDIDHGERVGLIGLNGAGKSTILKVMAGIYPPTSGEARINGHVSAMFELATGFEMTQTGWDNIRIRGMLLGLSPAEVEERIHQIAEFSELGEFLDYPVKTYSAGMFIRLAFSVSTAINPEILLLDEVMGAGDVQFANKAKQRMHEFMEQGKILVFSSHSLDMLESFCERVIWLRKGEIVLDGAAKDVLNEYRRTAGQ</sequence>
<keyword evidence="5" id="KW-0547">Nucleotide-binding</keyword>
<comment type="similarity">
    <text evidence="1">Belongs to the ABC transporter superfamily.</text>
</comment>
<dbReference type="InterPro" id="IPR027417">
    <property type="entry name" value="P-loop_NTPase"/>
</dbReference>
<keyword evidence="3" id="KW-1003">Cell membrane</keyword>
<evidence type="ECO:0000256" key="3">
    <source>
        <dbReference type="ARBA" id="ARBA00022475"/>
    </source>
</evidence>
<dbReference type="InterPro" id="IPR015860">
    <property type="entry name" value="ABC_transpr_TagH-like"/>
</dbReference>
<dbReference type="Gene3D" id="3.40.50.300">
    <property type="entry name" value="P-loop containing nucleotide triphosphate hydrolases"/>
    <property type="match status" value="1"/>
</dbReference>
<dbReference type="PROSITE" id="PS50893">
    <property type="entry name" value="ABC_TRANSPORTER_2"/>
    <property type="match status" value="1"/>
</dbReference>
<dbReference type="PANTHER" id="PTHR46743">
    <property type="entry name" value="TEICHOIC ACIDS EXPORT ATP-BINDING PROTEIN TAGH"/>
    <property type="match status" value="1"/>
</dbReference>
<evidence type="ECO:0000313" key="8">
    <source>
        <dbReference type="EMBL" id="SAL61508.1"/>
    </source>
</evidence>
<keyword evidence="9" id="KW-1185">Reference proteome</keyword>
<keyword evidence="4" id="KW-0472">Membrane</keyword>
<dbReference type="SMART" id="SM00382">
    <property type="entry name" value="AAA"/>
    <property type="match status" value="1"/>
</dbReference>
<dbReference type="AlphaFoldDB" id="A0A158IY32"/>